<dbReference type="EMBL" id="CAUYUJ010004159">
    <property type="protein sequence ID" value="CAK0808379.1"/>
    <property type="molecule type" value="Genomic_DNA"/>
</dbReference>
<organism evidence="1 2">
    <name type="scientific">Prorocentrum cordatum</name>
    <dbReference type="NCBI Taxonomy" id="2364126"/>
    <lineage>
        <taxon>Eukaryota</taxon>
        <taxon>Sar</taxon>
        <taxon>Alveolata</taxon>
        <taxon>Dinophyceae</taxon>
        <taxon>Prorocentrales</taxon>
        <taxon>Prorocentraceae</taxon>
        <taxon>Prorocentrum</taxon>
    </lineage>
</organism>
<feature type="non-terminal residue" evidence="1">
    <location>
        <position position="450"/>
    </location>
</feature>
<accession>A0ABN9QQ88</accession>
<protein>
    <recommendedName>
        <fullName evidence="3">Hexosyltransferase</fullName>
    </recommendedName>
</protein>
<dbReference type="InterPro" id="IPR029044">
    <property type="entry name" value="Nucleotide-diphossugar_trans"/>
</dbReference>
<dbReference type="Proteomes" id="UP001189429">
    <property type="component" value="Unassembled WGS sequence"/>
</dbReference>
<sequence length="450" mass="47631">MPRVGLSLGGCPAVWQCVGGAAAGTAPCEGLAGELQALESSMSSCPPGQLTAAAIVAAHGEEEERRAASDFRLPLGQGASLAQLAASGFPVFGALEWLAREVAPSVDAAASPCVDQHSREFHAALAHHLEASAAVPAAQALEYLRAAPAARPCPLGEAAGVLSLALAAAGGAPEDLEQLLDWAEGLLLATGATLLQGHEWFVWSLLHRIGIALEQREGPPEEVPGGCVIMIYAWPTEEIRNDTAEAVRLLEKFFFSPLGVSYPLVVFTDPETALRLDADLGHLTSAKVVPAVIPVEELSRQMSSYSCVDGIDCTAGRTMNSSAHRLSVNSTQFWSPDYLRISRYTAGPLFLHPALDSCGAFLKIDADLFLTAPMERDPIAEMQEEGARLAYWQIHVQGQRQRGYMDAAMAYLEDLGGTDAVDVTGRCLLAPAACQTPKPCLPWCAPVPSD</sequence>
<keyword evidence="2" id="KW-1185">Reference proteome</keyword>
<comment type="caution">
    <text evidence="1">The sequence shown here is derived from an EMBL/GenBank/DDBJ whole genome shotgun (WGS) entry which is preliminary data.</text>
</comment>
<dbReference type="Gene3D" id="3.90.550.10">
    <property type="entry name" value="Spore Coat Polysaccharide Biosynthesis Protein SpsA, Chain A"/>
    <property type="match status" value="1"/>
</dbReference>
<reference evidence="1" key="1">
    <citation type="submission" date="2023-10" db="EMBL/GenBank/DDBJ databases">
        <authorList>
            <person name="Chen Y."/>
            <person name="Shah S."/>
            <person name="Dougan E. K."/>
            <person name="Thang M."/>
            <person name="Chan C."/>
        </authorList>
    </citation>
    <scope>NUCLEOTIDE SEQUENCE [LARGE SCALE GENOMIC DNA]</scope>
</reference>
<evidence type="ECO:0000313" key="2">
    <source>
        <dbReference type="Proteomes" id="UP001189429"/>
    </source>
</evidence>
<name>A0ABN9QQ88_9DINO</name>
<evidence type="ECO:0000313" key="1">
    <source>
        <dbReference type="EMBL" id="CAK0808379.1"/>
    </source>
</evidence>
<proteinExistence type="predicted"/>
<gene>
    <name evidence="1" type="ORF">PCOR1329_LOCUS14004</name>
</gene>
<evidence type="ECO:0008006" key="3">
    <source>
        <dbReference type="Google" id="ProtNLM"/>
    </source>
</evidence>